<evidence type="ECO:0000256" key="1">
    <source>
        <dbReference type="SAM" id="MobiDB-lite"/>
    </source>
</evidence>
<feature type="region of interest" description="Disordered" evidence="1">
    <location>
        <begin position="94"/>
        <end position="157"/>
    </location>
</feature>
<evidence type="ECO:0000313" key="2">
    <source>
        <dbReference type="EMBL" id="KAE9329751.1"/>
    </source>
</evidence>
<gene>
    <name evidence="2" type="ORF">PF008_g15871</name>
</gene>
<dbReference type="AlphaFoldDB" id="A0A6G0RDB7"/>
<organism evidence="2 3">
    <name type="scientific">Phytophthora fragariae</name>
    <dbReference type="NCBI Taxonomy" id="53985"/>
    <lineage>
        <taxon>Eukaryota</taxon>
        <taxon>Sar</taxon>
        <taxon>Stramenopiles</taxon>
        <taxon>Oomycota</taxon>
        <taxon>Peronosporomycetes</taxon>
        <taxon>Peronosporales</taxon>
        <taxon>Peronosporaceae</taxon>
        <taxon>Phytophthora</taxon>
    </lineage>
</organism>
<reference evidence="2 3" key="1">
    <citation type="submission" date="2018-09" db="EMBL/GenBank/DDBJ databases">
        <title>Genomic investigation of the strawberry pathogen Phytophthora fragariae indicates pathogenicity is determined by transcriptional variation in three key races.</title>
        <authorList>
            <person name="Adams T.M."/>
            <person name="Armitage A.D."/>
            <person name="Sobczyk M.K."/>
            <person name="Bates H.J."/>
            <person name="Dunwell J.M."/>
            <person name="Nellist C.F."/>
            <person name="Harrison R.J."/>
        </authorList>
    </citation>
    <scope>NUCLEOTIDE SEQUENCE [LARGE SCALE GENOMIC DNA]</scope>
    <source>
        <strain evidence="2 3">NOV-77</strain>
    </source>
</reference>
<dbReference type="Proteomes" id="UP000486351">
    <property type="component" value="Unassembled WGS sequence"/>
</dbReference>
<sequence>MHRKVTRTPAQNGPTAAVAASSELNAQHDNTEVNSTEVSQENQAQHRLCKCTRRELTRLQITGVNIAVFLSTQNQADLGSTPSTRLRYCAMAASPSVHKDAKKQASLRNSSTASLPSQKQEAPDTPSPISENSQGSSTDKSNSPSPHRSTLLSPTWSRRQHEFMAAIEAEACSDFSPNTNL</sequence>
<feature type="compositionally biased region" description="Polar residues" evidence="1">
    <location>
        <begin position="106"/>
        <end position="120"/>
    </location>
</feature>
<name>A0A6G0RDB7_9STRA</name>
<feature type="compositionally biased region" description="Polar residues" evidence="1">
    <location>
        <begin position="127"/>
        <end position="157"/>
    </location>
</feature>
<comment type="caution">
    <text evidence="2">The sequence shown here is derived from an EMBL/GenBank/DDBJ whole genome shotgun (WGS) entry which is preliminary data.</text>
</comment>
<evidence type="ECO:0000313" key="3">
    <source>
        <dbReference type="Proteomes" id="UP000486351"/>
    </source>
</evidence>
<protein>
    <submittedName>
        <fullName evidence="2">Uncharacterized protein</fullName>
    </submittedName>
</protein>
<accession>A0A6G0RDB7</accession>
<proteinExistence type="predicted"/>
<dbReference type="EMBL" id="QXFY01001056">
    <property type="protein sequence ID" value="KAE9329751.1"/>
    <property type="molecule type" value="Genomic_DNA"/>
</dbReference>